<dbReference type="EMBL" id="JAGYPF010000007">
    <property type="protein sequence ID" value="MBS4216446.1"/>
    <property type="molecule type" value="Genomic_DNA"/>
</dbReference>
<evidence type="ECO:0000313" key="2">
    <source>
        <dbReference type="EMBL" id="MBS4216446.1"/>
    </source>
</evidence>
<feature type="domain" description="EAL" evidence="1">
    <location>
        <begin position="35"/>
        <end position="291"/>
    </location>
</feature>
<dbReference type="Gene3D" id="3.20.20.450">
    <property type="entry name" value="EAL domain"/>
    <property type="match status" value="1"/>
</dbReference>
<dbReference type="InterPro" id="IPR001633">
    <property type="entry name" value="EAL_dom"/>
</dbReference>
<dbReference type="PANTHER" id="PTHR33121">
    <property type="entry name" value="CYCLIC DI-GMP PHOSPHODIESTERASE PDEF"/>
    <property type="match status" value="1"/>
</dbReference>
<organism evidence="2 3">
    <name type="scientific">Neobacillus rhizophilus</name>
    <dbReference type="NCBI Taxonomy" id="2833579"/>
    <lineage>
        <taxon>Bacteria</taxon>
        <taxon>Bacillati</taxon>
        <taxon>Bacillota</taxon>
        <taxon>Bacilli</taxon>
        <taxon>Bacillales</taxon>
        <taxon>Bacillaceae</taxon>
        <taxon>Neobacillus</taxon>
    </lineage>
</organism>
<comment type="caution">
    <text evidence="2">The sequence shown here is derived from an EMBL/GenBank/DDBJ whole genome shotgun (WGS) entry which is preliminary data.</text>
</comment>
<proteinExistence type="predicted"/>
<sequence>MDSQENSHLITTFRSSIFYSYFKHLNNRLKKEVLYYKRLKELQKIMKNNALDTFFQPILKLESGETVGYEALNRPIATNLFPNTDTFYEFVGQSNQVFLFECFCRNISLKRFINRLKGNVRQRTSLLFINIHPNVLLDSNYQSGETLQLLSELGIEPNQVVFELTERSAVTDFVLFEKVLSNYRSQGYRIAIDDVGSGFNSLKTLIYLKPEFIKLDRSLIQNIDQNIEQQHLVKLIIEYAKQSSTEIIAEGIERMEELDFIREQRVHYGQGYALGKPHEEVKPGVLPKYSINHQKATTEGEAS</sequence>
<dbReference type="AlphaFoldDB" id="A0A942UCJ8"/>
<evidence type="ECO:0000259" key="1">
    <source>
        <dbReference type="PROSITE" id="PS50883"/>
    </source>
</evidence>
<dbReference type="SMART" id="SM00052">
    <property type="entry name" value="EAL"/>
    <property type="match status" value="1"/>
</dbReference>
<dbReference type="PROSITE" id="PS50883">
    <property type="entry name" value="EAL"/>
    <property type="match status" value="1"/>
</dbReference>
<dbReference type="InterPro" id="IPR050706">
    <property type="entry name" value="Cyclic-di-GMP_PDE-like"/>
</dbReference>
<dbReference type="GO" id="GO:0071111">
    <property type="term" value="F:cyclic-guanylate-specific phosphodiesterase activity"/>
    <property type="evidence" value="ECO:0007669"/>
    <property type="project" value="InterPro"/>
</dbReference>
<reference evidence="2" key="1">
    <citation type="submission" date="2021-05" db="EMBL/GenBank/DDBJ databases">
        <title>Novel Bacillus species.</title>
        <authorList>
            <person name="Liu G."/>
        </authorList>
    </citation>
    <scope>NUCLEOTIDE SEQUENCE</scope>
    <source>
        <strain evidence="2">FJAT-49825</strain>
    </source>
</reference>
<dbReference type="Proteomes" id="UP000679749">
    <property type="component" value="Unassembled WGS sequence"/>
</dbReference>
<dbReference type="Pfam" id="PF00563">
    <property type="entry name" value="EAL"/>
    <property type="match status" value="1"/>
</dbReference>
<protein>
    <submittedName>
        <fullName evidence="2">EAL domain-containing protein</fullName>
    </submittedName>
</protein>
<gene>
    <name evidence="2" type="ORF">KHA99_28930</name>
</gene>
<dbReference type="PANTHER" id="PTHR33121:SF76">
    <property type="entry name" value="SIGNALING PROTEIN"/>
    <property type="match status" value="1"/>
</dbReference>
<keyword evidence="3" id="KW-1185">Reference proteome</keyword>
<dbReference type="CDD" id="cd01948">
    <property type="entry name" value="EAL"/>
    <property type="match status" value="1"/>
</dbReference>
<name>A0A942UCJ8_9BACI</name>
<evidence type="ECO:0000313" key="3">
    <source>
        <dbReference type="Proteomes" id="UP000679749"/>
    </source>
</evidence>
<accession>A0A942UCJ8</accession>
<dbReference type="SUPFAM" id="SSF141868">
    <property type="entry name" value="EAL domain-like"/>
    <property type="match status" value="1"/>
</dbReference>
<dbReference type="RefSeq" id="WP_213120974.1">
    <property type="nucleotide sequence ID" value="NZ_JAGYPF010000007.1"/>
</dbReference>
<dbReference type="InterPro" id="IPR035919">
    <property type="entry name" value="EAL_sf"/>
</dbReference>